<evidence type="ECO:0000313" key="3">
    <source>
        <dbReference type="Proteomes" id="UP001152523"/>
    </source>
</evidence>
<organism evidence="2 3">
    <name type="scientific">Cuscuta epithymum</name>
    <dbReference type="NCBI Taxonomy" id="186058"/>
    <lineage>
        <taxon>Eukaryota</taxon>
        <taxon>Viridiplantae</taxon>
        <taxon>Streptophyta</taxon>
        <taxon>Embryophyta</taxon>
        <taxon>Tracheophyta</taxon>
        <taxon>Spermatophyta</taxon>
        <taxon>Magnoliopsida</taxon>
        <taxon>eudicotyledons</taxon>
        <taxon>Gunneridae</taxon>
        <taxon>Pentapetalae</taxon>
        <taxon>asterids</taxon>
        <taxon>lamiids</taxon>
        <taxon>Solanales</taxon>
        <taxon>Convolvulaceae</taxon>
        <taxon>Cuscuteae</taxon>
        <taxon>Cuscuta</taxon>
        <taxon>Cuscuta subgen. Cuscuta</taxon>
    </lineage>
</organism>
<protein>
    <submittedName>
        <fullName evidence="2">Uncharacterized protein</fullName>
    </submittedName>
</protein>
<evidence type="ECO:0000313" key="2">
    <source>
        <dbReference type="EMBL" id="CAH9099551.1"/>
    </source>
</evidence>
<comment type="caution">
    <text evidence="2">The sequence shown here is derived from an EMBL/GenBank/DDBJ whole genome shotgun (WGS) entry which is preliminary data.</text>
</comment>
<reference evidence="2" key="1">
    <citation type="submission" date="2022-07" db="EMBL/GenBank/DDBJ databases">
        <authorList>
            <person name="Macas J."/>
            <person name="Novak P."/>
            <person name="Neumann P."/>
        </authorList>
    </citation>
    <scope>NUCLEOTIDE SEQUENCE</scope>
</reference>
<name>A0AAV0DFS1_9ASTE</name>
<feature type="region of interest" description="Disordered" evidence="1">
    <location>
        <begin position="85"/>
        <end position="108"/>
    </location>
</feature>
<gene>
    <name evidence="2" type="ORF">CEPIT_LOCUS14995</name>
</gene>
<feature type="compositionally biased region" description="Low complexity" evidence="1">
    <location>
        <begin position="24"/>
        <end position="37"/>
    </location>
</feature>
<accession>A0AAV0DFS1</accession>
<proteinExistence type="predicted"/>
<dbReference type="Proteomes" id="UP001152523">
    <property type="component" value="Unassembled WGS sequence"/>
</dbReference>
<dbReference type="AlphaFoldDB" id="A0AAV0DFS1"/>
<feature type="compositionally biased region" description="Basic and acidic residues" evidence="1">
    <location>
        <begin position="88"/>
        <end position="108"/>
    </location>
</feature>
<dbReference type="EMBL" id="CAMAPF010000106">
    <property type="protein sequence ID" value="CAH9099551.1"/>
    <property type="molecule type" value="Genomic_DNA"/>
</dbReference>
<feature type="region of interest" description="Disordered" evidence="1">
    <location>
        <begin position="23"/>
        <end position="46"/>
    </location>
</feature>
<evidence type="ECO:0000256" key="1">
    <source>
        <dbReference type="SAM" id="MobiDB-lite"/>
    </source>
</evidence>
<sequence length="132" mass="14875">MNTILDKSADQSRFVIKKYELKSPKSSSNLSSLHTSSRPTKKSPRAAVSCVALLEEKRVARGELEEKRAVRGVACWSLKFFASTAEAGRSRDGDRRSQARSREEDRRSAEVLKKDRLYRAHGTAGCTVYFTY</sequence>
<keyword evidence="3" id="KW-1185">Reference proteome</keyword>